<dbReference type="Gene3D" id="2.160.20.80">
    <property type="entry name" value="E3 ubiquitin-protein ligase SopA"/>
    <property type="match status" value="1"/>
</dbReference>
<evidence type="ECO:0000256" key="2">
    <source>
        <dbReference type="SAM" id="Phobius"/>
    </source>
</evidence>
<evidence type="ECO:0008006" key="5">
    <source>
        <dbReference type="Google" id="ProtNLM"/>
    </source>
</evidence>
<feature type="compositionally biased region" description="Low complexity" evidence="1">
    <location>
        <begin position="354"/>
        <end position="363"/>
    </location>
</feature>
<evidence type="ECO:0000313" key="4">
    <source>
        <dbReference type="Proteomes" id="UP001500058"/>
    </source>
</evidence>
<feature type="transmembrane region" description="Helical" evidence="2">
    <location>
        <begin position="439"/>
        <end position="459"/>
    </location>
</feature>
<gene>
    <name evidence="3" type="ORF">GCM10010420_31690</name>
</gene>
<dbReference type="Pfam" id="PF13576">
    <property type="entry name" value="Pentapeptide_3"/>
    <property type="match status" value="1"/>
</dbReference>
<protein>
    <recommendedName>
        <fullName evidence="5">Pentapeptide repeat-containing protein</fullName>
    </recommendedName>
</protein>
<dbReference type="Proteomes" id="UP001500058">
    <property type="component" value="Unassembled WGS sequence"/>
</dbReference>
<keyword evidence="2" id="KW-1133">Transmembrane helix</keyword>
<keyword evidence="2" id="KW-0812">Transmembrane</keyword>
<keyword evidence="4" id="KW-1185">Reference proteome</keyword>
<sequence>MTPARPEPPPAAPPAWPHCGHRSGPDDPAGCRGARVAGHGACLAHLDETDRAAHLASLSPGDDVDHRGTPFTEDLLNRLLDALRDPGTGRPLMGTARFDEASFAGTAWFNRASFSGEAWFAGAVFAGDARFGGARFLGDAWFAGAVFSGDAWFDGAALAGADFADASLSGDVWLDRVTLTGDLRLDRARFEGASHLGPLVCGRTVSLDRAVFGVPVTVEVAARRMSCVRTRWQSTATLRLRHAELDLTDAIFEYPVAVAARSAPFSRSWGDPLPESPLAGRDPGVRLTSVSGIDAAHLVLQDVDLGGCRFAGAVHLDQLRVDGWCTFGSTPAGSRRWSPRRTLAEEHHWRARTGRTPARTRGWTPPPDGVSVLQPAALAALYRQIRKSLEDGKNEPDAADFYYGEMEMRRHDTTRPRGERALLAAYWALSGYGLRATRALGWLLGAMTATVLALMLWGLPAEVPRPTTTGRQVASGQTLTLVTDTPDPRNPAGPWSGRLTAERFEKALRVVINSVVFRSSGQDLTTAGTYTEMASRFAEPALLGLAVLAVRSRVKR</sequence>
<reference evidence="3 4" key="1">
    <citation type="journal article" date="2019" name="Int. J. Syst. Evol. Microbiol.">
        <title>The Global Catalogue of Microorganisms (GCM) 10K type strain sequencing project: providing services to taxonomists for standard genome sequencing and annotation.</title>
        <authorList>
            <consortium name="The Broad Institute Genomics Platform"/>
            <consortium name="The Broad Institute Genome Sequencing Center for Infectious Disease"/>
            <person name="Wu L."/>
            <person name="Ma J."/>
        </authorList>
    </citation>
    <scope>NUCLEOTIDE SEQUENCE [LARGE SCALE GENOMIC DNA]</scope>
    <source>
        <strain evidence="3 4">JCM 6921</strain>
    </source>
</reference>
<dbReference type="RefSeq" id="WP_344631670.1">
    <property type="nucleotide sequence ID" value="NZ_BAAATJ010000014.1"/>
</dbReference>
<name>A0ABN3IE80_9ACTN</name>
<evidence type="ECO:0000256" key="1">
    <source>
        <dbReference type="SAM" id="MobiDB-lite"/>
    </source>
</evidence>
<organism evidence="3 4">
    <name type="scientific">Streptomyces glaucosporus</name>
    <dbReference type="NCBI Taxonomy" id="284044"/>
    <lineage>
        <taxon>Bacteria</taxon>
        <taxon>Bacillati</taxon>
        <taxon>Actinomycetota</taxon>
        <taxon>Actinomycetes</taxon>
        <taxon>Kitasatosporales</taxon>
        <taxon>Streptomycetaceae</taxon>
        <taxon>Streptomyces</taxon>
    </lineage>
</organism>
<dbReference type="SUPFAM" id="SSF141571">
    <property type="entry name" value="Pentapeptide repeat-like"/>
    <property type="match status" value="1"/>
</dbReference>
<keyword evidence="2" id="KW-0472">Membrane</keyword>
<dbReference type="EMBL" id="BAAATJ010000014">
    <property type="protein sequence ID" value="GAA2402250.1"/>
    <property type="molecule type" value="Genomic_DNA"/>
</dbReference>
<comment type="caution">
    <text evidence="3">The sequence shown here is derived from an EMBL/GenBank/DDBJ whole genome shotgun (WGS) entry which is preliminary data.</text>
</comment>
<evidence type="ECO:0000313" key="3">
    <source>
        <dbReference type="EMBL" id="GAA2402250.1"/>
    </source>
</evidence>
<accession>A0ABN3IE80</accession>
<feature type="compositionally biased region" description="Pro residues" evidence="1">
    <location>
        <begin position="1"/>
        <end position="16"/>
    </location>
</feature>
<proteinExistence type="predicted"/>
<feature type="region of interest" description="Disordered" evidence="1">
    <location>
        <begin position="347"/>
        <end position="369"/>
    </location>
</feature>
<dbReference type="InterPro" id="IPR001646">
    <property type="entry name" value="5peptide_repeat"/>
</dbReference>
<feature type="region of interest" description="Disordered" evidence="1">
    <location>
        <begin position="1"/>
        <end position="27"/>
    </location>
</feature>